<dbReference type="OrthoDB" id="103454at2759"/>
<sequence length="156" mass="17633">MIHHKCVECYASRGGSALGLAGVLYAPSARKLMNTKMDFELVDLAVDGSNTLVVLVSRLDEADMIAMDVTGVRRIYALVQLARSGILCPSFERELHELQNKLDFQRVLAFEKLLERFETRKQRRFSACSEWPTKQGHPSNSTSIHLAFFTLIVIEF</sequence>
<name>A0A9P5TXW9_9AGAR</name>
<gene>
    <name evidence="1" type="ORF">BDP27DRAFT_1371018</name>
</gene>
<organism evidence="1 2">
    <name type="scientific">Rhodocollybia butyracea</name>
    <dbReference type="NCBI Taxonomy" id="206335"/>
    <lineage>
        <taxon>Eukaryota</taxon>
        <taxon>Fungi</taxon>
        <taxon>Dikarya</taxon>
        <taxon>Basidiomycota</taxon>
        <taxon>Agaricomycotina</taxon>
        <taxon>Agaricomycetes</taxon>
        <taxon>Agaricomycetidae</taxon>
        <taxon>Agaricales</taxon>
        <taxon>Marasmiineae</taxon>
        <taxon>Omphalotaceae</taxon>
        <taxon>Rhodocollybia</taxon>
    </lineage>
</organism>
<dbReference type="EMBL" id="JADNRY010000272">
    <property type="protein sequence ID" value="KAF9059895.1"/>
    <property type="molecule type" value="Genomic_DNA"/>
</dbReference>
<keyword evidence="2" id="KW-1185">Reference proteome</keyword>
<reference evidence="1" key="1">
    <citation type="submission" date="2020-11" db="EMBL/GenBank/DDBJ databases">
        <authorList>
            <consortium name="DOE Joint Genome Institute"/>
            <person name="Ahrendt S."/>
            <person name="Riley R."/>
            <person name="Andreopoulos W."/>
            <person name="Labutti K."/>
            <person name="Pangilinan J."/>
            <person name="Ruiz-Duenas F.J."/>
            <person name="Barrasa J.M."/>
            <person name="Sanchez-Garcia M."/>
            <person name="Camarero S."/>
            <person name="Miyauchi S."/>
            <person name="Serrano A."/>
            <person name="Linde D."/>
            <person name="Babiker R."/>
            <person name="Drula E."/>
            <person name="Ayuso-Fernandez I."/>
            <person name="Pacheco R."/>
            <person name="Padilla G."/>
            <person name="Ferreira P."/>
            <person name="Barriuso J."/>
            <person name="Kellner H."/>
            <person name="Castanera R."/>
            <person name="Alfaro M."/>
            <person name="Ramirez L."/>
            <person name="Pisabarro A.G."/>
            <person name="Kuo A."/>
            <person name="Tritt A."/>
            <person name="Lipzen A."/>
            <person name="He G."/>
            <person name="Yan M."/>
            <person name="Ng V."/>
            <person name="Cullen D."/>
            <person name="Martin F."/>
            <person name="Rosso M.-N."/>
            <person name="Henrissat B."/>
            <person name="Hibbett D."/>
            <person name="Martinez A.T."/>
            <person name="Grigoriev I.V."/>
        </authorList>
    </citation>
    <scope>NUCLEOTIDE SEQUENCE</scope>
    <source>
        <strain evidence="1">AH 40177</strain>
    </source>
</reference>
<dbReference type="AlphaFoldDB" id="A0A9P5TXW9"/>
<comment type="caution">
    <text evidence="1">The sequence shown here is derived from an EMBL/GenBank/DDBJ whole genome shotgun (WGS) entry which is preliminary data.</text>
</comment>
<protein>
    <submittedName>
        <fullName evidence="1">Uncharacterized protein</fullName>
    </submittedName>
</protein>
<evidence type="ECO:0000313" key="1">
    <source>
        <dbReference type="EMBL" id="KAF9059895.1"/>
    </source>
</evidence>
<proteinExistence type="predicted"/>
<evidence type="ECO:0000313" key="2">
    <source>
        <dbReference type="Proteomes" id="UP000772434"/>
    </source>
</evidence>
<accession>A0A9P5TXW9</accession>
<dbReference type="Proteomes" id="UP000772434">
    <property type="component" value="Unassembled WGS sequence"/>
</dbReference>